<dbReference type="GO" id="GO:0005829">
    <property type="term" value="C:cytosol"/>
    <property type="evidence" value="ECO:0007669"/>
    <property type="project" value="TreeGrafter"/>
</dbReference>
<evidence type="ECO:0000313" key="8">
    <source>
        <dbReference type="Proteomes" id="UP000469424"/>
    </source>
</evidence>
<dbReference type="InterPro" id="IPR016036">
    <property type="entry name" value="Malonyl_transacylase_ACP-bd"/>
</dbReference>
<dbReference type="FunFam" id="3.30.70.250:FF:000001">
    <property type="entry name" value="Malonyl CoA-acyl carrier protein transacylase"/>
    <property type="match status" value="1"/>
</dbReference>
<comment type="catalytic activity">
    <reaction evidence="3 4">
        <text>holo-[ACP] + malonyl-CoA = malonyl-[ACP] + CoA</text>
        <dbReference type="Rhea" id="RHEA:41792"/>
        <dbReference type="Rhea" id="RHEA-COMP:9623"/>
        <dbReference type="Rhea" id="RHEA-COMP:9685"/>
        <dbReference type="ChEBI" id="CHEBI:57287"/>
        <dbReference type="ChEBI" id="CHEBI:57384"/>
        <dbReference type="ChEBI" id="CHEBI:64479"/>
        <dbReference type="ChEBI" id="CHEBI:78449"/>
        <dbReference type="EC" id="2.3.1.39"/>
    </reaction>
</comment>
<dbReference type="SMART" id="SM00827">
    <property type="entry name" value="PKS_AT"/>
    <property type="match status" value="1"/>
</dbReference>
<proteinExistence type="inferred from homology"/>
<dbReference type="SUPFAM" id="SSF52151">
    <property type="entry name" value="FabD/lysophospholipase-like"/>
    <property type="match status" value="1"/>
</dbReference>
<dbReference type="SUPFAM" id="SSF55048">
    <property type="entry name" value="Probable ACP-binding domain of malonyl-CoA ACP transacylase"/>
    <property type="match status" value="1"/>
</dbReference>
<dbReference type="Gene3D" id="3.30.70.250">
    <property type="entry name" value="Malonyl-CoA ACP transacylase, ACP-binding"/>
    <property type="match status" value="1"/>
</dbReference>
<dbReference type="InterPro" id="IPR001227">
    <property type="entry name" value="Ac_transferase_dom_sf"/>
</dbReference>
<sequence>MKTAVLFAGQGSQTVGMGKDLYDNYEEFRRVFDLLTPEEQQIAWNGPEEQLSDTAYTQPILLAFGAGVYEILHKDGWTPDLGAGLSLGEYTALTAAQVLTPKDGVELVRFRAEEMKKAAAGIRPEMVAIMGLDADRVKECCLRAGESEGVSGVAEITNLNCPGQIIVSGEAGAVQRAAELAQEMGARRCMKLNVSGPFHTSYMKPAGDALRERFGHVDWNEPVFTLMYNFIGDEKSEGDAIPELLVNQVSNGVKMEAIIRNMLATGVERIVEIGPGSTLAGFVRKIDRKAECISISSCEDVEKVRALLKEEA</sequence>
<dbReference type="PANTHER" id="PTHR42681:SF1">
    <property type="entry name" value="MALONYL-COA-ACYL CARRIER PROTEIN TRANSACYLASE, MITOCHONDRIAL"/>
    <property type="match status" value="1"/>
</dbReference>
<evidence type="ECO:0000259" key="6">
    <source>
        <dbReference type="SMART" id="SM00827"/>
    </source>
</evidence>
<dbReference type="AlphaFoldDB" id="A0A6N7XJV1"/>
<dbReference type="InterPro" id="IPR014043">
    <property type="entry name" value="Acyl_transferase_dom"/>
</dbReference>
<dbReference type="PANTHER" id="PTHR42681">
    <property type="entry name" value="MALONYL-COA-ACYL CARRIER PROTEIN TRANSACYLASE, MITOCHONDRIAL"/>
    <property type="match status" value="1"/>
</dbReference>
<dbReference type="PIRSF" id="PIRSF000446">
    <property type="entry name" value="Mct"/>
    <property type="match status" value="1"/>
</dbReference>
<comment type="similarity">
    <text evidence="4">Belongs to the fabD family.</text>
</comment>
<feature type="active site" evidence="5">
    <location>
        <position position="199"/>
    </location>
</feature>
<feature type="domain" description="Malonyl-CoA:ACP transacylase (MAT)" evidence="6">
    <location>
        <begin position="6"/>
        <end position="300"/>
    </location>
</feature>
<gene>
    <name evidence="7" type="ORF">FYJ65_03050</name>
</gene>
<dbReference type="InterPro" id="IPR016035">
    <property type="entry name" value="Acyl_Trfase/lysoPLipase"/>
</dbReference>
<dbReference type="GO" id="GO:0004314">
    <property type="term" value="F:[acyl-carrier-protein] S-malonyltransferase activity"/>
    <property type="evidence" value="ECO:0007669"/>
    <property type="project" value="UniProtKB-EC"/>
</dbReference>
<evidence type="ECO:0000256" key="1">
    <source>
        <dbReference type="ARBA" id="ARBA00022679"/>
    </source>
</evidence>
<feature type="active site" evidence="5">
    <location>
        <position position="86"/>
    </location>
</feature>
<dbReference type="InterPro" id="IPR050858">
    <property type="entry name" value="Mal-CoA-ACP_Trans/PKS_FabD"/>
</dbReference>
<evidence type="ECO:0000256" key="5">
    <source>
        <dbReference type="PIRSR" id="PIRSR000446-1"/>
    </source>
</evidence>
<reference evidence="7 8" key="1">
    <citation type="submission" date="2019-08" db="EMBL/GenBank/DDBJ databases">
        <title>In-depth cultivation of the pig gut microbiome towards novel bacterial diversity and tailored functional studies.</title>
        <authorList>
            <person name="Wylensek D."/>
            <person name="Hitch T.C.A."/>
            <person name="Clavel T."/>
        </authorList>
    </citation>
    <scope>NUCLEOTIDE SEQUENCE [LARGE SCALE GENOMIC DNA]</scope>
    <source>
        <strain evidence="7 8">WCA-MUC-591-APC-4B</strain>
    </source>
</reference>
<evidence type="ECO:0000256" key="3">
    <source>
        <dbReference type="ARBA" id="ARBA00048462"/>
    </source>
</evidence>
<dbReference type="GO" id="GO:0006633">
    <property type="term" value="P:fatty acid biosynthetic process"/>
    <property type="evidence" value="ECO:0007669"/>
    <property type="project" value="TreeGrafter"/>
</dbReference>
<dbReference type="EMBL" id="VUNA01000004">
    <property type="protein sequence ID" value="MST70325.1"/>
    <property type="molecule type" value="Genomic_DNA"/>
</dbReference>
<dbReference type="Proteomes" id="UP000469424">
    <property type="component" value="Unassembled WGS sequence"/>
</dbReference>
<keyword evidence="2 4" id="KW-0012">Acyltransferase</keyword>
<evidence type="ECO:0000256" key="4">
    <source>
        <dbReference type="PIRNR" id="PIRNR000446"/>
    </source>
</evidence>
<dbReference type="EC" id="2.3.1.39" evidence="4"/>
<dbReference type="RefSeq" id="WP_154553886.1">
    <property type="nucleotide sequence ID" value="NZ_JAQXUZ010000018.1"/>
</dbReference>
<keyword evidence="8" id="KW-1185">Reference proteome</keyword>
<evidence type="ECO:0000313" key="7">
    <source>
        <dbReference type="EMBL" id="MST70325.1"/>
    </source>
</evidence>
<accession>A0A6N7XJV1</accession>
<name>A0A6N7XJV1_9FIRM</name>
<dbReference type="InterPro" id="IPR024925">
    <property type="entry name" value="Malonyl_CoA-ACP_transAc"/>
</dbReference>
<protein>
    <recommendedName>
        <fullName evidence="4">Malonyl CoA-acyl carrier protein transacylase</fullName>
        <ecNumber evidence="4">2.3.1.39</ecNumber>
    </recommendedName>
</protein>
<organism evidence="7 8">
    <name type="scientific">Mogibacterium kristiansenii</name>
    <dbReference type="NCBI Taxonomy" id="2606708"/>
    <lineage>
        <taxon>Bacteria</taxon>
        <taxon>Bacillati</taxon>
        <taxon>Bacillota</taxon>
        <taxon>Clostridia</taxon>
        <taxon>Peptostreptococcales</taxon>
        <taxon>Anaerovoracaceae</taxon>
        <taxon>Mogibacterium</taxon>
    </lineage>
</organism>
<evidence type="ECO:0000256" key="2">
    <source>
        <dbReference type="ARBA" id="ARBA00023315"/>
    </source>
</evidence>
<keyword evidence="1 4" id="KW-0808">Transferase</keyword>
<dbReference type="Pfam" id="PF00698">
    <property type="entry name" value="Acyl_transf_1"/>
    <property type="match status" value="1"/>
</dbReference>
<comment type="caution">
    <text evidence="7">The sequence shown here is derived from an EMBL/GenBank/DDBJ whole genome shotgun (WGS) entry which is preliminary data.</text>
</comment>
<dbReference type="Gene3D" id="3.40.366.10">
    <property type="entry name" value="Malonyl-Coenzyme A Acyl Carrier Protein, domain 2"/>
    <property type="match status" value="1"/>
</dbReference>